<feature type="transmembrane region" description="Helical" evidence="7">
    <location>
        <begin position="297"/>
        <end position="318"/>
    </location>
</feature>
<evidence type="ECO:0000256" key="1">
    <source>
        <dbReference type="ARBA" id="ARBA00004141"/>
    </source>
</evidence>
<comment type="similarity">
    <text evidence="2">Belongs to the major facilitator superfamily. Sugar transporter (TC 2.A.1.1) family.</text>
</comment>
<evidence type="ECO:0000256" key="2">
    <source>
        <dbReference type="ARBA" id="ARBA00010992"/>
    </source>
</evidence>
<feature type="transmembrane region" description="Helical" evidence="7">
    <location>
        <begin position="461"/>
        <end position="479"/>
    </location>
</feature>
<keyword evidence="5 7" id="KW-1133">Transmembrane helix</keyword>
<evidence type="ECO:0000259" key="8">
    <source>
        <dbReference type="PROSITE" id="PS50850"/>
    </source>
</evidence>
<dbReference type="InterPro" id="IPR050360">
    <property type="entry name" value="MFS_Sugar_Transporters"/>
</dbReference>
<dbReference type="InterPro" id="IPR020846">
    <property type="entry name" value="MFS_dom"/>
</dbReference>
<comment type="caution">
    <text evidence="9">The sequence shown here is derived from an EMBL/GenBank/DDBJ whole genome shotgun (WGS) entry which is preliminary data.</text>
</comment>
<protein>
    <recommendedName>
        <fullName evidence="8">Major facilitator superfamily (MFS) profile domain-containing protein</fullName>
    </recommendedName>
</protein>
<feature type="domain" description="Major facilitator superfamily (MFS) profile" evidence="8">
    <location>
        <begin position="28"/>
        <end position="483"/>
    </location>
</feature>
<dbReference type="InterPro" id="IPR005828">
    <property type="entry name" value="MFS_sugar_transport-like"/>
</dbReference>
<keyword evidence="4 7" id="KW-0812">Transmembrane</keyword>
<dbReference type="InterPro" id="IPR036259">
    <property type="entry name" value="MFS_trans_sf"/>
</dbReference>
<comment type="subcellular location">
    <subcellularLocation>
        <location evidence="1">Membrane</location>
        <topology evidence="1">Multi-pass membrane protein</topology>
    </subcellularLocation>
</comment>
<dbReference type="GO" id="GO:0016020">
    <property type="term" value="C:membrane"/>
    <property type="evidence" value="ECO:0007669"/>
    <property type="project" value="UniProtKB-SubCell"/>
</dbReference>
<dbReference type="GO" id="GO:0005351">
    <property type="term" value="F:carbohydrate:proton symporter activity"/>
    <property type="evidence" value="ECO:0007669"/>
    <property type="project" value="TreeGrafter"/>
</dbReference>
<dbReference type="Proteomes" id="UP000761534">
    <property type="component" value="Unassembled WGS sequence"/>
</dbReference>
<evidence type="ECO:0000256" key="7">
    <source>
        <dbReference type="SAM" id="Phobius"/>
    </source>
</evidence>
<evidence type="ECO:0000256" key="3">
    <source>
        <dbReference type="ARBA" id="ARBA00022448"/>
    </source>
</evidence>
<proteinExistence type="inferred from homology"/>
<feature type="transmembrane region" description="Helical" evidence="7">
    <location>
        <begin position="359"/>
        <end position="381"/>
    </location>
</feature>
<dbReference type="Gene3D" id="1.20.1250.20">
    <property type="entry name" value="MFS general substrate transporter like domains"/>
    <property type="match status" value="1"/>
</dbReference>
<keyword evidence="10" id="KW-1185">Reference proteome</keyword>
<dbReference type="SUPFAM" id="SSF103473">
    <property type="entry name" value="MFS general substrate transporter"/>
    <property type="match status" value="1"/>
</dbReference>
<evidence type="ECO:0000256" key="6">
    <source>
        <dbReference type="ARBA" id="ARBA00023136"/>
    </source>
</evidence>
<sequence>MTVEDFNVHNDPSKKWKILRSYWKYAFWALWTSLGSMMLGMDYLVGGQLLPMPEFQKQFGVLQPNGEYVIPARYTSAWQAIGLACDIVTALATHPLLDKYGRKPMILVGSLVSVLGVCLQQVAREWKLHLAGRAVNGAAIGIIFTVSPLWTGETCRPEVRGFFLCYLNTSIVFGQLLIVVISYGTQFIDGKWSWLTPIVCQYIYPAVLLAGFYWFPESSSWLVRKGKKEKALKSLKRMYGIKDERFYDMEMKRLEIESAEVAQSEMVTLEEQRALCFGIKEPIIFQCFRKTQFRRTWASILATSAQQLIGATFVTGYVTYFLKLINVDNYFLVSLILFIVMLLSTISAYPLVEIVGRRTLIIPAAFMLTVVNLLIGVMGCISNQTAAGWVIIVMIFLWAVIYQVSIGASGFVAASEVATLRLRAATQSLVTVTNAVWGLICQFTVPYMITPDAGNLGGKAGFIFFATSLITSILLFFYLPETKGLSFAVIDELFNRGVSARNFKKEGKKLTDMALEQDPQGEKGSIVHVEINEAP</sequence>
<dbReference type="AlphaFoldDB" id="A0A642V317"/>
<feature type="transmembrane region" description="Helical" evidence="7">
    <location>
        <begin position="25"/>
        <end position="45"/>
    </location>
</feature>
<keyword evidence="3" id="KW-0813">Transport</keyword>
<feature type="transmembrane region" description="Helical" evidence="7">
    <location>
        <begin position="194"/>
        <end position="215"/>
    </location>
</feature>
<dbReference type="VEuPathDB" id="FungiDB:TRICI_005048"/>
<dbReference type="EMBL" id="SWFS01000388">
    <property type="protein sequence ID" value="KAA8906910.1"/>
    <property type="molecule type" value="Genomic_DNA"/>
</dbReference>
<feature type="transmembrane region" description="Helical" evidence="7">
    <location>
        <begin position="163"/>
        <end position="188"/>
    </location>
</feature>
<dbReference type="FunFam" id="1.20.1250.20:FF:000078">
    <property type="entry name" value="MFS maltose transporter, putative"/>
    <property type="match status" value="1"/>
</dbReference>
<keyword evidence="6 7" id="KW-0472">Membrane</keyword>
<evidence type="ECO:0000313" key="9">
    <source>
        <dbReference type="EMBL" id="KAA8906910.1"/>
    </source>
</evidence>
<name>A0A642V317_9ASCO</name>
<gene>
    <name evidence="9" type="ORF">TRICI_005048</name>
</gene>
<reference evidence="9" key="1">
    <citation type="journal article" date="2019" name="G3 (Bethesda)">
        <title>Genome Assemblies of Two Rare Opportunistic Yeast Pathogens: Diutina rugosa (syn. Candida rugosa) and Trichomonascus ciferrii (syn. Candida ciferrii).</title>
        <authorList>
            <person name="Mixao V."/>
            <person name="Saus E."/>
            <person name="Hansen A.P."/>
            <person name="Lass-Florl C."/>
            <person name="Gabaldon T."/>
        </authorList>
    </citation>
    <scope>NUCLEOTIDE SEQUENCE</scope>
    <source>
        <strain evidence="9">CBS 4856</strain>
    </source>
</reference>
<feature type="transmembrane region" description="Helical" evidence="7">
    <location>
        <begin position="77"/>
        <end position="97"/>
    </location>
</feature>
<feature type="transmembrane region" description="Helical" evidence="7">
    <location>
        <begin position="330"/>
        <end position="352"/>
    </location>
</feature>
<dbReference type="PANTHER" id="PTHR48022">
    <property type="entry name" value="PLASTIDIC GLUCOSE TRANSPORTER 4"/>
    <property type="match status" value="1"/>
</dbReference>
<organism evidence="9 10">
    <name type="scientific">Trichomonascus ciferrii</name>
    <dbReference type="NCBI Taxonomy" id="44093"/>
    <lineage>
        <taxon>Eukaryota</taxon>
        <taxon>Fungi</taxon>
        <taxon>Dikarya</taxon>
        <taxon>Ascomycota</taxon>
        <taxon>Saccharomycotina</taxon>
        <taxon>Dipodascomycetes</taxon>
        <taxon>Dipodascales</taxon>
        <taxon>Trichomonascaceae</taxon>
        <taxon>Trichomonascus</taxon>
        <taxon>Trichomonascus ciferrii complex</taxon>
    </lineage>
</organism>
<evidence type="ECO:0000313" key="10">
    <source>
        <dbReference type="Proteomes" id="UP000761534"/>
    </source>
</evidence>
<dbReference type="PROSITE" id="PS50850">
    <property type="entry name" value="MFS"/>
    <property type="match status" value="1"/>
</dbReference>
<evidence type="ECO:0000256" key="4">
    <source>
        <dbReference type="ARBA" id="ARBA00022692"/>
    </source>
</evidence>
<evidence type="ECO:0000256" key="5">
    <source>
        <dbReference type="ARBA" id="ARBA00022989"/>
    </source>
</evidence>
<feature type="transmembrane region" description="Helical" evidence="7">
    <location>
        <begin position="104"/>
        <end position="122"/>
    </location>
</feature>
<accession>A0A642V317</accession>
<feature type="transmembrane region" description="Helical" evidence="7">
    <location>
        <begin position="134"/>
        <end position="151"/>
    </location>
</feature>
<feature type="transmembrane region" description="Helical" evidence="7">
    <location>
        <begin position="387"/>
        <end position="414"/>
    </location>
</feature>
<dbReference type="PANTHER" id="PTHR48022:SF15">
    <property type="entry name" value="ALPHA-GLUCOSIDE TRANSPORTER, PUTATIVE (AFU_ORTHOLOGUE AFUA_5G00500)-RELATED"/>
    <property type="match status" value="1"/>
</dbReference>
<feature type="transmembrane region" description="Helical" evidence="7">
    <location>
        <begin position="426"/>
        <end position="449"/>
    </location>
</feature>
<dbReference type="Pfam" id="PF00083">
    <property type="entry name" value="Sugar_tr"/>
    <property type="match status" value="1"/>
</dbReference>
<dbReference type="OrthoDB" id="4072869at2759"/>